<dbReference type="Proteomes" id="UP000192328">
    <property type="component" value="Unassembled WGS sequence"/>
</dbReference>
<keyword evidence="1" id="KW-0418">Kinase</keyword>
<keyword evidence="1" id="KW-0808">Transferase</keyword>
<evidence type="ECO:0000313" key="2">
    <source>
        <dbReference type="Proteomes" id="UP000192328"/>
    </source>
</evidence>
<sequence>MTWLFYAVDFIGNCLDDLVILSFFRSVSGSRHKSLRTVIIVCVLMTLMRSAVSLLLPSRTMNLVCSLLAIAGLSSLYDMPQLKRMIFSPIMLIMMFLSEALVMMFILLLTGLSQEEASSNILIFTGCLFVSKMLLLSFLKLVHFIVPSFGEKIPGYLLVPLTMLPVATFLMTFALGEYTLQDGTSTLTYYAVAALLLLTVANIGLFFLLEYQQREEKEKARMHLMQKQTEGQIAYYRELAERQKVSNKTMHDLKNQMFALSEAMKTAPGKTQEIMESITGRIFAASPMKITGIDAVDSLIFTKQQQMETLGIRFEHAVYISPGCSVDPLDMCILLGNLLDNAIEANEHIVPENRYVSLTITQQEHWLSITIRNAASHVVPLDGKTIRTTKAQKELHGFGLSSVREIASKYQGDCTFRSTDQDFTSYLILQVA</sequence>
<keyword evidence="2" id="KW-1185">Reference proteome</keyword>
<evidence type="ECO:0000313" key="1">
    <source>
        <dbReference type="EMBL" id="SMC35784.1"/>
    </source>
</evidence>
<proteinExistence type="predicted"/>
<name>A0AC61PHJ7_9FIRM</name>
<comment type="caution">
    <text evidence="1">The sequence shown here is derived from an EMBL/GenBank/DDBJ whole genome shotgun (WGS) entry which is preliminary data.</text>
</comment>
<organism evidence="1 2">
    <name type="scientific">Aristaeella lactis</name>
    <dbReference type="NCBI Taxonomy" id="3046383"/>
    <lineage>
        <taxon>Bacteria</taxon>
        <taxon>Bacillati</taxon>
        <taxon>Bacillota</taxon>
        <taxon>Clostridia</taxon>
        <taxon>Eubacteriales</taxon>
        <taxon>Aristaeellaceae</taxon>
        <taxon>Aristaeella</taxon>
    </lineage>
</organism>
<protein>
    <submittedName>
        <fullName evidence="1">Sensor histidine kinase YesM</fullName>
    </submittedName>
</protein>
<gene>
    <name evidence="1" type="ORF">SAMN06297397_0231</name>
</gene>
<accession>A0AC61PHJ7</accession>
<dbReference type="EMBL" id="FWXZ01000001">
    <property type="protein sequence ID" value="SMC35784.1"/>
    <property type="molecule type" value="Genomic_DNA"/>
</dbReference>
<reference evidence="1" key="1">
    <citation type="submission" date="2017-04" db="EMBL/GenBank/DDBJ databases">
        <authorList>
            <person name="Varghese N."/>
            <person name="Submissions S."/>
        </authorList>
    </citation>
    <scope>NUCLEOTIDE SEQUENCE</scope>
    <source>
        <strain evidence="1">WTE2008</strain>
    </source>
</reference>